<reference evidence="1 2" key="1">
    <citation type="submission" date="2018-11" db="EMBL/GenBank/DDBJ databases">
        <title>Complete genome sequence of Paenibacillus baekrokdamisoli strain KCTC 33723.</title>
        <authorList>
            <person name="Kang S.W."/>
            <person name="Lee K.C."/>
            <person name="Kim K.K."/>
            <person name="Kim J.S."/>
            <person name="Kim D.S."/>
            <person name="Ko S.H."/>
            <person name="Yang S.H."/>
            <person name="Lee J.S."/>
        </authorList>
    </citation>
    <scope>NUCLEOTIDE SEQUENCE [LARGE SCALE GENOMIC DNA]</scope>
    <source>
        <strain evidence="1 2">KCTC 33723</strain>
    </source>
</reference>
<protein>
    <submittedName>
        <fullName evidence="1">Uncharacterized protein</fullName>
    </submittedName>
</protein>
<keyword evidence="2" id="KW-1185">Reference proteome</keyword>
<dbReference type="EMBL" id="AP019308">
    <property type="protein sequence ID" value="BBH24986.1"/>
    <property type="molecule type" value="Genomic_DNA"/>
</dbReference>
<proteinExistence type="predicted"/>
<dbReference type="Proteomes" id="UP000275368">
    <property type="component" value="Chromosome"/>
</dbReference>
<sequence>MKHGVGMDFTAYIGHRLNKNDLNHMCLELNSNKFIYTQHFLQEILIYNPSDVNKVWKIETDDWGGTISLDGPCGLTFTFSEHVCMMSHYTRWLTFLLNDLEFDFRSHLRNVSYELTRYFNTKFAIYVPDSSKKESAIMDFLWEDENKSIEFMKKWLLEKCGSPKDEIDSIYVDYEDSWESEGYFIDYFIDYK</sequence>
<dbReference type="AlphaFoldDB" id="A0A3G9J2K3"/>
<organism evidence="1 2">
    <name type="scientific">Paenibacillus baekrokdamisoli</name>
    <dbReference type="NCBI Taxonomy" id="1712516"/>
    <lineage>
        <taxon>Bacteria</taxon>
        <taxon>Bacillati</taxon>
        <taxon>Bacillota</taxon>
        <taxon>Bacilli</taxon>
        <taxon>Bacillales</taxon>
        <taxon>Paenibacillaceae</taxon>
        <taxon>Paenibacillus</taxon>
    </lineage>
</organism>
<evidence type="ECO:0000313" key="1">
    <source>
        <dbReference type="EMBL" id="BBH24986.1"/>
    </source>
</evidence>
<evidence type="ECO:0000313" key="2">
    <source>
        <dbReference type="Proteomes" id="UP000275368"/>
    </source>
</evidence>
<name>A0A3G9J2K3_9BACL</name>
<gene>
    <name evidence="1" type="ORF">Back11_63310</name>
</gene>
<accession>A0A3G9J2K3</accession>
<dbReference type="KEGG" id="pbk:Back11_63310"/>